<reference evidence="2 3" key="1">
    <citation type="journal article" date="2013" name="Genome Announc.">
        <title>Draft genome sequence of MKD8, a conjugal recipient Mycobacterium smegmatis strain.</title>
        <authorList>
            <person name="Gray T.A."/>
            <person name="Palumbo M.J."/>
            <person name="Derbyshire K.M."/>
        </authorList>
    </citation>
    <scope>NUCLEOTIDE SEQUENCE [LARGE SCALE GENOMIC DNA]</scope>
    <source>
        <strain evidence="2 3">MKD8</strain>
    </source>
</reference>
<reference evidence="3" key="2">
    <citation type="submission" date="2018-03" db="EMBL/GenBank/DDBJ databases">
        <authorList>
            <person name="Derbyshire K."/>
            <person name="Gray T.A."/>
            <person name="Champion M."/>
        </authorList>
    </citation>
    <scope>NUCLEOTIDE SEQUENCE [LARGE SCALE GENOMIC DNA]</scope>
    <source>
        <strain evidence="3">MKD8</strain>
    </source>
</reference>
<organism evidence="2 3">
    <name type="scientific">Mycolicibacterium smegmatis (strain MKD8)</name>
    <name type="common">Mycobacterium smegmatis</name>
    <dbReference type="NCBI Taxonomy" id="1214915"/>
    <lineage>
        <taxon>Bacteria</taxon>
        <taxon>Bacillati</taxon>
        <taxon>Actinomycetota</taxon>
        <taxon>Actinomycetes</taxon>
        <taxon>Mycobacteriales</taxon>
        <taxon>Mycobacteriaceae</taxon>
        <taxon>Mycolicibacterium</taxon>
    </lineage>
</organism>
<dbReference type="InterPro" id="IPR036505">
    <property type="entry name" value="Amidase/PGRP_sf"/>
</dbReference>
<dbReference type="InterPro" id="IPR002502">
    <property type="entry name" value="Amidase_domain"/>
</dbReference>
<dbReference type="EMBL" id="CP027541">
    <property type="protein sequence ID" value="AWT51601.1"/>
    <property type="molecule type" value="Genomic_DNA"/>
</dbReference>
<dbReference type="Gene3D" id="3.40.80.10">
    <property type="entry name" value="Peptidoglycan recognition protein-like"/>
    <property type="match status" value="1"/>
</dbReference>
<evidence type="ECO:0000313" key="3">
    <source>
        <dbReference type="Proteomes" id="UP000011200"/>
    </source>
</evidence>
<dbReference type="GO" id="GO:0009253">
    <property type="term" value="P:peptidoglycan catabolic process"/>
    <property type="evidence" value="ECO:0007669"/>
    <property type="project" value="InterPro"/>
</dbReference>
<dbReference type="Pfam" id="PF01510">
    <property type="entry name" value="Amidase_2"/>
    <property type="match status" value="1"/>
</dbReference>
<dbReference type="SUPFAM" id="SSF55846">
    <property type="entry name" value="N-acetylmuramoyl-L-alanine amidase-like"/>
    <property type="match status" value="1"/>
</dbReference>
<dbReference type="Proteomes" id="UP000011200">
    <property type="component" value="Chromosome"/>
</dbReference>
<protein>
    <submittedName>
        <fullName evidence="2">Putative phage protein</fullName>
    </submittedName>
</protein>
<evidence type="ECO:0000259" key="1">
    <source>
        <dbReference type="SMART" id="SM00644"/>
    </source>
</evidence>
<proteinExistence type="predicted"/>
<name>A0A2U9PIM8_MYCSE</name>
<dbReference type="AlphaFoldDB" id="A0A2U9PIM8"/>
<dbReference type="SMART" id="SM00644">
    <property type="entry name" value="Ami_2"/>
    <property type="match status" value="1"/>
</dbReference>
<feature type="domain" description="N-acetylmuramoyl-L-alanine amidase" evidence="1">
    <location>
        <begin position="21"/>
        <end position="154"/>
    </location>
</feature>
<accession>A0A2U9PIM8</accession>
<dbReference type="RefSeq" id="WP_003891955.1">
    <property type="nucleotide sequence ID" value="NZ_CP027541.1"/>
</dbReference>
<evidence type="ECO:0000313" key="2">
    <source>
        <dbReference type="EMBL" id="AWT51601.1"/>
    </source>
</evidence>
<dbReference type="GO" id="GO:0008745">
    <property type="term" value="F:N-acetylmuramoyl-L-alanine amidase activity"/>
    <property type="evidence" value="ECO:0007669"/>
    <property type="project" value="InterPro"/>
</dbReference>
<sequence>MMVWLADALRAEGLDVDEIDGWRANGDGDFDDIWGIMCHNTAGDDIATDAIALGTGERPGPLSNVLIRRDGTVAVVAAGVAHHAGPGYHPDLPRDDVDTRTIGIHAEMRRRQKYPREQYLSYVRCCAAILRHINRSASHVLGHQEWDTGKVDPCLSMDQLRADIVAHLDSRAHSDSRVL</sequence>
<gene>
    <name evidence="2" type="ORF">D806_006090</name>
</gene>